<dbReference type="PANTHER" id="PTHR12993">
    <property type="entry name" value="N-ACETYLGLUCOSAMINYL-PHOSPHATIDYLINOSITOL DE-N-ACETYLASE-RELATED"/>
    <property type="match status" value="1"/>
</dbReference>
<name>Q0AU70_SYNWW</name>
<sequence length="236" mass="27088">MRRRLEAVAMENIIVFAPHPDDDIIGCGGSIARQLQQGNKVSIVYLTSGDAGSLKHIKRRMVQIREEEARKAAALLGVSELFFFRNPDGYLEFKRDNLVKIITLIREKRPIAVYIPHSKDQVRDHRVTHELVVEACHRAAGPWFQECEGQPWSVGNIFGYEVWTPLQDPAYVEDISEFMEVKLDALRLHRSQLEEIRYDEAIMGLNRYRGIMTGEGDYCECFELLRANISIKRGAL</sequence>
<evidence type="ECO:0000313" key="2">
    <source>
        <dbReference type="Proteomes" id="UP000001968"/>
    </source>
</evidence>
<dbReference type="InterPro" id="IPR003737">
    <property type="entry name" value="GlcNAc_PI_deacetylase-related"/>
</dbReference>
<dbReference type="InterPro" id="IPR024078">
    <property type="entry name" value="LmbE-like_dom_sf"/>
</dbReference>
<dbReference type="KEGG" id="swo:Swol_2445"/>
<dbReference type="Gene3D" id="3.40.50.10320">
    <property type="entry name" value="LmbE-like"/>
    <property type="match status" value="1"/>
</dbReference>
<dbReference type="PANTHER" id="PTHR12993:SF30">
    <property type="entry name" value="N-ACETYL-ALPHA-D-GLUCOSAMINYL L-MALATE DEACETYLASE 1"/>
    <property type="match status" value="1"/>
</dbReference>
<dbReference type="HOGENOM" id="CLU_049311_3_2_9"/>
<reference evidence="2" key="1">
    <citation type="journal article" date="2010" name="Environ. Microbiol.">
        <title>The genome of Syntrophomonas wolfei: new insights into syntrophic metabolism and biohydrogen production.</title>
        <authorList>
            <person name="Sieber J.R."/>
            <person name="Sims D.R."/>
            <person name="Han C."/>
            <person name="Kim E."/>
            <person name="Lykidis A."/>
            <person name="Lapidus A.L."/>
            <person name="McDonnald E."/>
            <person name="Rohlin L."/>
            <person name="Culley D.E."/>
            <person name="Gunsalus R."/>
            <person name="McInerney M.J."/>
        </authorList>
    </citation>
    <scope>NUCLEOTIDE SEQUENCE [LARGE SCALE GENOMIC DNA]</scope>
    <source>
        <strain evidence="2">DSM 2245B / Goettingen</strain>
    </source>
</reference>
<evidence type="ECO:0008006" key="3">
    <source>
        <dbReference type="Google" id="ProtNLM"/>
    </source>
</evidence>
<dbReference type="Pfam" id="PF02585">
    <property type="entry name" value="PIG-L"/>
    <property type="match status" value="1"/>
</dbReference>
<evidence type="ECO:0000313" key="1">
    <source>
        <dbReference type="EMBL" id="ABI69734.1"/>
    </source>
</evidence>
<dbReference type="AlphaFoldDB" id="Q0AU70"/>
<dbReference type="Proteomes" id="UP000001968">
    <property type="component" value="Chromosome"/>
</dbReference>
<dbReference type="EMBL" id="CP000448">
    <property type="protein sequence ID" value="ABI69734.1"/>
    <property type="molecule type" value="Genomic_DNA"/>
</dbReference>
<protein>
    <recommendedName>
        <fullName evidence="3">PIG-L family deacetylase</fullName>
    </recommendedName>
</protein>
<organism evidence="1 2">
    <name type="scientific">Syntrophomonas wolfei subsp. wolfei (strain DSM 2245B / Goettingen)</name>
    <dbReference type="NCBI Taxonomy" id="335541"/>
    <lineage>
        <taxon>Bacteria</taxon>
        <taxon>Bacillati</taxon>
        <taxon>Bacillota</taxon>
        <taxon>Clostridia</taxon>
        <taxon>Eubacteriales</taxon>
        <taxon>Syntrophomonadaceae</taxon>
        <taxon>Syntrophomonas</taxon>
    </lineage>
</organism>
<keyword evidence="2" id="KW-1185">Reference proteome</keyword>
<gene>
    <name evidence="1" type="ordered locus">Swol_2445</name>
</gene>
<proteinExistence type="predicted"/>
<dbReference type="eggNOG" id="COG2120">
    <property type="taxonomic scope" value="Bacteria"/>
</dbReference>
<accession>Q0AU70</accession>
<dbReference type="STRING" id="335541.Swol_2445"/>
<dbReference type="SUPFAM" id="SSF102588">
    <property type="entry name" value="LmbE-like"/>
    <property type="match status" value="1"/>
</dbReference>
<dbReference type="GO" id="GO:0016811">
    <property type="term" value="F:hydrolase activity, acting on carbon-nitrogen (but not peptide) bonds, in linear amides"/>
    <property type="evidence" value="ECO:0007669"/>
    <property type="project" value="TreeGrafter"/>
</dbReference>